<accession>A0A6P6IBM2</accession>
<protein>
    <recommendedName>
        <fullName evidence="2 8">peptidylprolyl isomerase</fullName>
        <ecNumber evidence="2 8">5.2.1.8</ecNumber>
    </recommendedName>
</protein>
<dbReference type="Pfam" id="PF00254">
    <property type="entry name" value="FKBP_C"/>
    <property type="match status" value="1"/>
</dbReference>
<dbReference type="CTD" id="55033"/>
<keyword evidence="6" id="KW-0325">Glycoprotein</keyword>
<comment type="catalytic activity">
    <reaction evidence="1 8">
        <text>[protein]-peptidylproline (omega=180) = [protein]-peptidylproline (omega=0)</text>
        <dbReference type="Rhea" id="RHEA:16237"/>
        <dbReference type="Rhea" id="RHEA-COMP:10747"/>
        <dbReference type="Rhea" id="RHEA-COMP:10748"/>
        <dbReference type="ChEBI" id="CHEBI:83833"/>
        <dbReference type="ChEBI" id="CHEBI:83834"/>
        <dbReference type="EC" id="5.2.1.8"/>
    </reaction>
</comment>
<dbReference type="FunFam" id="3.10.50.40:FF:000006">
    <property type="entry name" value="Peptidyl-prolyl cis-trans isomerase"/>
    <property type="match status" value="1"/>
</dbReference>
<keyword evidence="7 8" id="KW-0413">Isomerase</keyword>
<evidence type="ECO:0000256" key="4">
    <source>
        <dbReference type="ARBA" id="ARBA00022737"/>
    </source>
</evidence>
<dbReference type="PANTHER" id="PTHR46222:SF1">
    <property type="entry name" value="PEPTIDYL-PROLYL CIS-TRANS ISOMERASE FKBP14"/>
    <property type="match status" value="1"/>
</dbReference>
<sequence>MRLFLWNAVLTLLVTSLSGALIPEPEVKIEVLQKPFICHRKTKGGDLMLVHYEGYLEKDGSLFHSTHKHNNGQPIWFTLGILEALKGWDQGLKGMCVGEKRKLTIPPALGYGKEGKGKIPPESTLIFNIDLLEIRNGPRSHESFQEMDLNDDWKLSKDEEIRGHLEKGDSGLDFLEQKTFPSPLLVLVFAEEEILLSQVNQGWGSPAFCPKAERVAAIAVAEFSNMRLKLSGFLKTKIEKQEGSRLMAFEAGGCLQGLCCTVLCVLKHMVKEPGTRNDESF</sequence>
<dbReference type="InterPro" id="IPR001179">
    <property type="entry name" value="PPIase_FKBP_dom"/>
</dbReference>
<evidence type="ECO:0000256" key="8">
    <source>
        <dbReference type="PROSITE-ProRule" id="PRU00277"/>
    </source>
</evidence>
<feature type="domain" description="PPIase FKBP-type" evidence="10">
    <location>
        <begin position="45"/>
        <end position="135"/>
    </location>
</feature>
<evidence type="ECO:0000256" key="1">
    <source>
        <dbReference type="ARBA" id="ARBA00000971"/>
    </source>
</evidence>
<proteinExistence type="predicted"/>
<dbReference type="InterPro" id="IPR046357">
    <property type="entry name" value="PPIase_dom_sf"/>
</dbReference>
<dbReference type="RefSeq" id="XP_025785084.1">
    <property type="nucleotide sequence ID" value="XM_025929299.1"/>
</dbReference>
<dbReference type="Gene3D" id="3.10.50.40">
    <property type="match status" value="1"/>
</dbReference>
<evidence type="ECO:0000313" key="11">
    <source>
        <dbReference type="Proteomes" id="UP000515131"/>
    </source>
</evidence>
<evidence type="ECO:0000259" key="10">
    <source>
        <dbReference type="PROSITE" id="PS50059"/>
    </source>
</evidence>
<evidence type="ECO:0000256" key="7">
    <source>
        <dbReference type="ARBA" id="ARBA00023235"/>
    </source>
</evidence>
<dbReference type="PANTHER" id="PTHR46222">
    <property type="entry name" value="PEPTIDYL-PROLYL CIS-TRANS ISOMERASE FKBP7/14"/>
    <property type="match status" value="1"/>
</dbReference>
<organism evidence="11 12">
    <name type="scientific">Puma concolor</name>
    <name type="common">Mountain lion</name>
    <name type="synonym">Felis concolor</name>
    <dbReference type="NCBI Taxonomy" id="9696"/>
    <lineage>
        <taxon>Eukaryota</taxon>
        <taxon>Metazoa</taxon>
        <taxon>Chordata</taxon>
        <taxon>Craniata</taxon>
        <taxon>Vertebrata</taxon>
        <taxon>Euteleostomi</taxon>
        <taxon>Mammalia</taxon>
        <taxon>Eutheria</taxon>
        <taxon>Laurasiatheria</taxon>
        <taxon>Carnivora</taxon>
        <taxon>Feliformia</taxon>
        <taxon>Felidae</taxon>
        <taxon>Felinae</taxon>
        <taxon>Puma</taxon>
    </lineage>
</organism>
<evidence type="ECO:0000256" key="9">
    <source>
        <dbReference type="SAM" id="SignalP"/>
    </source>
</evidence>
<evidence type="ECO:0000256" key="5">
    <source>
        <dbReference type="ARBA" id="ARBA00023110"/>
    </source>
</evidence>
<keyword evidence="11" id="KW-1185">Reference proteome</keyword>
<gene>
    <name evidence="12" type="primary">FKBP14</name>
</gene>
<dbReference type="AlphaFoldDB" id="A0A6P6IBM2"/>
<name>A0A6P6IBM2_PUMCO</name>
<dbReference type="InterPro" id="IPR052273">
    <property type="entry name" value="PPIase_FKBP"/>
</dbReference>
<dbReference type="PROSITE" id="PS50059">
    <property type="entry name" value="FKBP_PPIASE"/>
    <property type="match status" value="1"/>
</dbReference>
<feature type="signal peptide" evidence="9">
    <location>
        <begin position="1"/>
        <end position="19"/>
    </location>
</feature>
<dbReference type="GO" id="GO:0003755">
    <property type="term" value="F:peptidyl-prolyl cis-trans isomerase activity"/>
    <property type="evidence" value="ECO:0007669"/>
    <property type="project" value="UniProtKB-KW"/>
</dbReference>
<evidence type="ECO:0000256" key="3">
    <source>
        <dbReference type="ARBA" id="ARBA00022729"/>
    </source>
</evidence>
<keyword evidence="3 9" id="KW-0732">Signal</keyword>
<evidence type="ECO:0000256" key="2">
    <source>
        <dbReference type="ARBA" id="ARBA00013194"/>
    </source>
</evidence>
<feature type="chain" id="PRO_5028059236" description="peptidylprolyl isomerase" evidence="9">
    <location>
        <begin position="20"/>
        <end position="281"/>
    </location>
</feature>
<evidence type="ECO:0000313" key="12">
    <source>
        <dbReference type="RefSeq" id="XP_025785084.1"/>
    </source>
</evidence>
<dbReference type="GeneID" id="112866371"/>
<reference evidence="12" key="1">
    <citation type="submission" date="2025-08" db="UniProtKB">
        <authorList>
            <consortium name="RefSeq"/>
        </authorList>
    </citation>
    <scope>IDENTIFICATION</scope>
    <source>
        <tissue evidence="12">Blood</tissue>
    </source>
</reference>
<dbReference type="KEGG" id="pcoo:112866371"/>
<dbReference type="Proteomes" id="UP000515131">
    <property type="component" value="Unplaced"/>
</dbReference>
<keyword evidence="5 8" id="KW-0697">Rotamase</keyword>
<dbReference type="EC" id="5.2.1.8" evidence="2 8"/>
<evidence type="ECO:0000256" key="6">
    <source>
        <dbReference type="ARBA" id="ARBA00023180"/>
    </source>
</evidence>
<keyword evidence="4" id="KW-0677">Repeat</keyword>
<dbReference type="SUPFAM" id="SSF54534">
    <property type="entry name" value="FKBP-like"/>
    <property type="match status" value="1"/>
</dbReference>